<evidence type="ECO:0000313" key="1">
    <source>
        <dbReference type="EMBL" id="KKN50448.1"/>
    </source>
</evidence>
<name>A0A0F9UA09_9ZZZZ</name>
<protein>
    <submittedName>
        <fullName evidence="1">Uncharacterized protein</fullName>
    </submittedName>
</protein>
<proteinExistence type="predicted"/>
<dbReference type="AlphaFoldDB" id="A0A0F9UA09"/>
<accession>A0A0F9UA09</accession>
<sequence>MSKCEVCNGTQLQECYDCDASGNYEDGEVCGLCSGESKIECESCN</sequence>
<organism evidence="1">
    <name type="scientific">marine sediment metagenome</name>
    <dbReference type="NCBI Taxonomy" id="412755"/>
    <lineage>
        <taxon>unclassified sequences</taxon>
        <taxon>metagenomes</taxon>
        <taxon>ecological metagenomes</taxon>
    </lineage>
</organism>
<reference evidence="1" key="1">
    <citation type="journal article" date="2015" name="Nature">
        <title>Complex archaea that bridge the gap between prokaryotes and eukaryotes.</title>
        <authorList>
            <person name="Spang A."/>
            <person name="Saw J.H."/>
            <person name="Jorgensen S.L."/>
            <person name="Zaremba-Niedzwiedzka K."/>
            <person name="Martijn J."/>
            <person name="Lind A.E."/>
            <person name="van Eijk R."/>
            <person name="Schleper C."/>
            <person name="Guy L."/>
            <person name="Ettema T.J."/>
        </authorList>
    </citation>
    <scope>NUCLEOTIDE SEQUENCE</scope>
</reference>
<comment type="caution">
    <text evidence="1">The sequence shown here is derived from an EMBL/GenBank/DDBJ whole genome shotgun (WGS) entry which is preliminary data.</text>
</comment>
<dbReference type="EMBL" id="LAZR01001113">
    <property type="protein sequence ID" value="KKN50448.1"/>
    <property type="molecule type" value="Genomic_DNA"/>
</dbReference>
<gene>
    <name evidence="1" type="ORF">LCGC14_0632790</name>
</gene>